<evidence type="ECO:0000313" key="15">
    <source>
        <dbReference type="Proteomes" id="UP000825935"/>
    </source>
</evidence>
<dbReference type="AlphaFoldDB" id="A0A8T2T9D0"/>
<evidence type="ECO:0000256" key="8">
    <source>
        <dbReference type="PIRNR" id="PIRNR037471"/>
    </source>
</evidence>
<feature type="chain" id="PRO_5035821899" description="Cytochrome b561 and DOMON domain-containing protein" evidence="11">
    <location>
        <begin position="36"/>
        <end position="415"/>
    </location>
</feature>
<keyword evidence="5 8" id="KW-0249">Electron transport</keyword>
<evidence type="ECO:0000256" key="10">
    <source>
        <dbReference type="SAM" id="Phobius"/>
    </source>
</evidence>
<evidence type="ECO:0000256" key="9">
    <source>
        <dbReference type="PIRSR" id="PIRSR037471-1"/>
    </source>
</evidence>
<keyword evidence="9" id="KW-0479">Metal-binding</keyword>
<sequence>MEGRSAHAAERRFQLRSCLELLLLVVVLLFAPAIAQNTTASSGSCATAVTFNNTNKLFTSCTNLNVQSATLAWTLDSMNRTLEVLFSGQAPQSGGWVGWGINPGPQPAMAGTQAFIAFAASNGSTILTYNVTDASKGGGLKCTPISLHVLDMRVQIVGNSIAMLVKIQLQPNQSTVLNHVWNRGPSVSDFQPSAHAFDATDLSGLRTIDMASGESSSSAALPHQVLKNRHGVLNTVGWGIVLPCGVLAARYLRFADPAWFYIHVFLQLSGFTLGVAGWATGMRLGDYSKGIVHHKHRSIGITLFAISIVQVFALLLRPKKDHKIRKAWNIYHYSLGASILILGISNIFYGFDILSPQKKWRRAYIGVLIGLAILTLCLEVVSWAYTFRKKAVGRKPEGAQIGGAHSITNGYRQDV</sequence>
<dbReference type="PANTHER" id="PTHR23130">
    <property type="entry name" value="CYTOCHROME B561 AND DOMON DOMAIN-CONTAINING PROTEIN"/>
    <property type="match status" value="1"/>
</dbReference>
<evidence type="ECO:0000259" key="13">
    <source>
        <dbReference type="PROSITE" id="PS50939"/>
    </source>
</evidence>
<dbReference type="PIRSF" id="PIRSF037471">
    <property type="entry name" value="UCP037471"/>
    <property type="match status" value="1"/>
</dbReference>
<dbReference type="Pfam" id="PF03188">
    <property type="entry name" value="Cytochrom_B561"/>
    <property type="match status" value="1"/>
</dbReference>
<reference evidence="14" key="1">
    <citation type="submission" date="2021-08" db="EMBL/GenBank/DDBJ databases">
        <title>WGS assembly of Ceratopteris richardii.</title>
        <authorList>
            <person name="Marchant D.B."/>
            <person name="Chen G."/>
            <person name="Jenkins J."/>
            <person name="Shu S."/>
            <person name="Leebens-Mack J."/>
            <person name="Grimwood J."/>
            <person name="Schmutz J."/>
            <person name="Soltis P."/>
            <person name="Soltis D."/>
            <person name="Chen Z.-H."/>
        </authorList>
    </citation>
    <scope>NUCLEOTIDE SEQUENCE</scope>
    <source>
        <strain evidence="14">Whitten #5841</strain>
        <tissue evidence="14">Leaf</tissue>
    </source>
</reference>
<keyword evidence="6 10" id="KW-1133">Transmembrane helix</keyword>
<feature type="binding site" description="axial binding residue" evidence="9">
    <location>
        <position position="332"/>
    </location>
    <ligand>
        <name>heme b</name>
        <dbReference type="ChEBI" id="CHEBI:60344"/>
        <label>1</label>
    </ligand>
    <ligandPart>
        <name>Fe</name>
        <dbReference type="ChEBI" id="CHEBI:18248"/>
    </ligandPart>
</feature>
<dbReference type="Pfam" id="PF04526">
    <property type="entry name" value="DUF568"/>
    <property type="match status" value="1"/>
</dbReference>
<evidence type="ECO:0000256" key="3">
    <source>
        <dbReference type="ARBA" id="ARBA00022692"/>
    </source>
</evidence>
<dbReference type="GO" id="GO:0016020">
    <property type="term" value="C:membrane"/>
    <property type="evidence" value="ECO:0007669"/>
    <property type="project" value="UniProtKB-SubCell"/>
</dbReference>
<keyword evidence="2 8" id="KW-0813">Transport</keyword>
<dbReference type="InterPro" id="IPR045265">
    <property type="entry name" value="AIR12_DOMON"/>
</dbReference>
<comment type="cofactor">
    <cofactor evidence="8">
        <name>heme b</name>
        <dbReference type="ChEBI" id="CHEBI:60344"/>
    </cofactor>
    <text evidence="8">Binds 2 heme b groups non-covalently.</text>
</comment>
<keyword evidence="7 8" id="KW-0472">Membrane</keyword>
<dbReference type="GO" id="GO:0046872">
    <property type="term" value="F:metal ion binding"/>
    <property type="evidence" value="ECO:0007669"/>
    <property type="project" value="UniProtKB-KW"/>
</dbReference>
<evidence type="ECO:0000256" key="4">
    <source>
        <dbReference type="ARBA" id="ARBA00022729"/>
    </source>
</evidence>
<dbReference type="CDD" id="cd08760">
    <property type="entry name" value="Cyt_b561_FRRS1_like"/>
    <property type="match status" value="1"/>
</dbReference>
<gene>
    <name evidence="14" type="ORF">KP509_14G052700</name>
</gene>
<evidence type="ECO:0000313" key="14">
    <source>
        <dbReference type="EMBL" id="KAH7415569.1"/>
    </source>
</evidence>
<feature type="binding site" description="axial binding residue" evidence="9">
    <location>
        <position position="263"/>
    </location>
    <ligand>
        <name>heme b</name>
        <dbReference type="ChEBI" id="CHEBI:60344"/>
        <label>1</label>
    </ligand>
    <ligandPart>
        <name>Fe</name>
        <dbReference type="ChEBI" id="CHEBI:18248"/>
    </ligandPart>
</feature>
<feature type="signal peptide" evidence="11">
    <location>
        <begin position="1"/>
        <end position="35"/>
    </location>
</feature>
<dbReference type="Gene3D" id="1.20.120.1770">
    <property type="match status" value="1"/>
</dbReference>
<accession>A0A8T2T9D0</accession>
<proteinExistence type="predicted"/>
<dbReference type="InterPro" id="IPR005018">
    <property type="entry name" value="DOMON_domain"/>
</dbReference>
<feature type="domain" description="DOMON" evidence="12">
    <location>
        <begin position="67"/>
        <end position="184"/>
    </location>
</feature>
<organism evidence="14 15">
    <name type="scientific">Ceratopteris richardii</name>
    <name type="common">Triangle waterfern</name>
    <dbReference type="NCBI Taxonomy" id="49495"/>
    <lineage>
        <taxon>Eukaryota</taxon>
        <taxon>Viridiplantae</taxon>
        <taxon>Streptophyta</taxon>
        <taxon>Embryophyta</taxon>
        <taxon>Tracheophyta</taxon>
        <taxon>Polypodiopsida</taxon>
        <taxon>Polypodiidae</taxon>
        <taxon>Polypodiales</taxon>
        <taxon>Pteridineae</taxon>
        <taxon>Pteridaceae</taxon>
        <taxon>Parkerioideae</taxon>
        <taxon>Ceratopteris</taxon>
    </lineage>
</organism>
<feature type="transmembrane region" description="Helical" evidence="10">
    <location>
        <begin position="330"/>
        <end position="351"/>
    </location>
</feature>
<evidence type="ECO:0000256" key="6">
    <source>
        <dbReference type="ARBA" id="ARBA00022989"/>
    </source>
</evidence>
<dbReference type="PANTHER" id="PTHR23130:SF199">
    <property type="entry name" value="CYTOCHROME B561 AND DOMON DOMAIN-CONTAINING PROTEIN"/>
    <property type="match status" value="1"/>
</dbReference>
<evidence type="ECO:0000256" key="7">
    <source>
        <dbReference type="ARBA" id="ARBA00023136"/>
    </source>
</evidence>
<dbReference type="CDD" id="cd09629">
    <property type="entry name" value="DOMON_CIL1_like"/>
    <property type="match status" value="1"/>
</dbReference>
<dbReference type="EMBL" id="CM035419">
    <property type="protein sequence ID" value="KAH7415569.1"/>
    <property type="molecule type" value="Genomic_DNA"/>
</dbReference>
<keyword evidence="4 11" id="KW-0732">Signal</keyword>
<feature type="domain" description="Cytochrome b561" evidence="13">
    <location>
        <begin position="191"/>
        <end position="387"/>
    </location>
</feature>
<name>A0A8T2T9D0_CERRI</name>
<evidence type="ECO:0000256" key="11">
    <source>
        <dbReference type="SAM" id="SignalP"/>
    </source>
</evidence>
<dbReference type="Proteomes" id="UP000825935">
    <property type="component" value="Chromosome 14"/>
</dbReference>
<keyword evidence="3 10" id="KW-0812">Transmembrane</keyword>
<feature type="transmembrane region" description="Helical" evidence="10">
    <location>
        <begin position="363"/>
        <end position="385"/>
    </location>
</feature>
<comment type="caution">
    <text evidence="14">The sequence shown here is derived from an EMBL/GenBank/DDBJ whole genome shotgun (WGS) entry which is preliminary data.</text>
</comment>
<comment type="subcellular location">
    <subcellularLocation>
        <location evidence="1">Membrane</location>
    </subcellularLocation>
</comment>
<dbReference type="OMA" id="FETWERT"/>
<keyword evidence="9" id="KW-0408">Iron</keyword>
<keyword evidence="15" id="KW-1185">Reference proteome</keyword>
<evidence type="ECO:0000256" key="5">
    <source>
        <dbReference type="ARBA" id="ARBA00022982"/>
    </source>
</evidence>
<feature type="transmembrane region" description="Helical" evidence="10">
    <location>
        <begin position="299"/>
        <end position="318"/>
    </location>
</feature>
<evidence type="ECO:0000256" key="2">
    <source>
        <dbReference type="ARBA" id="ARBA00022448"/>
    </source>
</evidence>
<protein>
    <recommendedName>
        <fullName evidence="8">Cytochrome b561 and DOMON domain-containing protein</fullName>
    </recommendedName>
</protein>
<dbReference type="InterPro" id="IPR006593">
    <property type="entry name" value="Cyt_b561/ferric_Rdtase_TM"/>
</dbReference>
<evidence type="ECO:0000259" key="12">
    <source>
        <dbReference type="PROSITE" id="PS50836"/>
    </source>
</evidence>
<dbReference type="PROSITE" id="PS50939">
    <property type="entry name" value="CYTOCHROME_B561"/>
    <property type="match status" value="1"/>
</dbReference>
<dbReference type="PROSITE" id="PS50836">
    <property type="entry name" value="DOMON"/>
    <property type="match status" value="1"/>
</dbReference>
<feature type="binding site" description="axial binding residue" evidence="9">
    <location>
        <position position="230"/>
    </location>
    <ligand>
        <name>heme b</name>
        <dbReference type="ChEBI" id="CHEBI:60344"/>
        <label>1</label>
    </ligand>
    <ligandPart>
        <name>Fe</name>
        <dbReference type="ChEBI" id="CHEBI:18248"/>
    </ligandPart>
</feature>
<feature type="transmembrane region" description="Helical" evidence="10">
    <location>
        <begin position="231"/>
        <end position="252"/>
    </location>
</feature>
<evidence type="ECO:0000256" key="1">
    <source>
        <dbReference type="ARBA" id="ARBA00004370"/>
    </source>
</evidence>
<feature type="binding site" description="axial binding residue" evidence="9">
    <location>
        <position position="296"/>
    </location>
    <ligand>
        <name>heme b</name>
        <dbReference type="ChEBI" id="CHEBI:60344"/>
        <label>1</label>
    </ligand>
    <ligandPart>
        <name>Fe</name>
        <dbReference type="ChEBI" id="CHEBI:18248"/>
    </ligandPart>
</feature>
<dbReference type="InterPro" id="IPR017214">
    <property type="entry name" value="UCP037471"/>
</dbReference>
<dbReference type="OrthoDB" id="2419613at2759"/>
<dbReference type="SMART" id="SM00665">
    <property type="entry name" value="B561"/>
    <property type="match status" value="1"/>
</dbReference>
<feature type="transmembrane region" description="Helical" evidence="10">
    <location>
        <begin position="259"/>
        <end position="279"/>
    </location>
</feature>